<dbReference type="AlphaFoldDB" id="A0A9P8I372"/>
<evidence type="ECO:0000313" key="2">
    <source>
        <dbReference type="Proteomes" id="UP000698800"/>
    </source>
</evidence>
<organism evidence="1 2">
    <name type="scientific">Glutinoglossum americanum</name>
    <dbReference type="NCBI Taxonomy" id="1670608"/>
    <lineage>
        <taxon>Eukaryota</taxon>
        <taxon>Fungi</taxon>
        <taxon>Dikarya</taxon>
        <taxon>Ascomycota</taxon>
        <taxon>Pezizomycotina</taxon>
        <taxon>Geoglossomycetes</taxon>
        <taxon>Geoglossales</taxon>
        <taxon>Geoglossaceae</taxon>
        <taxon>Glutinoglossum</taxon>
    </lineage>
</organism>
<reference evidence="1" key="1">
    <citation type="submission" date="2021-03" db="EMBL/GenBank/DDBJ databases">
        <title>Comparative genomics and phylogenomic investigation of the class Geoglossomycetes provide insights into ecological specialization and systematics.</title>
        <authorList>
            <person name="Melie T."/>
            <person name="Pirro S."/>
            <person name="Miller A.N."/>
            <person name="Quandt A."/>
        </authorList>
    </citation>
    <scope>NUCLEOTIDE SEQUENCE</scope>
    <source>
        <strain evidence="1">GBOQ0MN5Z8</strain>
    </source>
</reference>
<name>A0A9P8I372_9PEZI</name>
<dbReference type="OrthoDB" id="3852249at2759"/>
<accession>A0A9P8I372</accession>
<dbReference type="InterPro" id="IPR046486">
    <property type="entry name" value="DUF6579"/>
</dbReference>
<comment type="caution">
    <text evidence="1">The sequence shown here is derived from an EMBL/GenBank/DDBJ whole genome shotgun (WGS) entry which is preliminary data.</text>
</comment>
<proteinExistence type="predicted"/>
<protein>
    <submittedName>
        <fullName evidence="1">Uncharacterized protein</fullName>
    </submittedName>
</protein>
<evidence type="ECO:0000313" key="1">
    <source>
        <dbReference type="EMBL" id="KAH0536569.1"/>
    </source>
</evidence>
<keyword evidence="2" id="KW-1185">Reference proteome</keyword>
<dbReference type="PROSITE" id="PS51257">
    <property type="entry name" value="PROKAR_LIPOPROTEIN"/>
    <property type="match status" value="1"/>
</dbReference>
<dbReference type="Proteomes" id="UP000698800">
    <property type="component" value="Unassembled WGS sequence"/>
</dbReference>
<gene>
    <name evidence="1" type="ORF">FGG08_006577</name>
</gene>
<dbReference type="Pfam" id="PF20219">
    <property type="entry name" value="DUF6579"/>
    <property type="match status" value="1"/>
</dbReference>
<sequence>MGQNANRTDRVIAVNAVTTACNANNIGSTIDTARSAASAVGSAVPTIKIMASSFFAKAKYITSFTGFVTTAGVVAHFLQARQGVGALKDLGLRLEDIKDELAAQTSLQAPEMFAKHVHNYLRMRIEETKGGEYMHCFFVYHPDTDWHPAFFSRIGKEPLPSNFCGMSENLDALCTWMQFLRPLLARTIECGRDAVFHILIPAYRPLVVRAPLGFPEELRPLTIEGQIHSSAPRVWFNVPNAEPGLLQDVANLAQPPSQWQNLGAFFGWWKEIPPRILGRDRRIGDRQDINEEVIITEKTRRIHRRRRRHSR</sequence>
<dbReference type="EMBL" id="JAGHQL010000196">
    <property type="protein sequence ID" value="KAH0536569.1"/>
    <property type="molecule type" value="Genomic_DNA"/>
</dbReference>